<dbReference type="GeneID" id="8245123"/>
<dbReference type="Gene3D" id="2.30.30.100">
    <property type="match status" value="1"/>
</dbReference>
<dbReference type="EMBL" id="CP001328">
    <property type="protein sequence ID" value="ACO64731.1"/>
    <property type="molecule type" value="Genomic_DNA"/>
</dbReference>
<dbReference type="InParanoid" id="C1E9T1"/>
<keyword evidence="4" id="KW-1185">Reference proteome</keyword>
<evidence type="ECO:0000313" key="3">
    <source>
        <dbReference type="EMBL" id="ACO64731.1"/>
    </source>
</evidence>
<dbReference type="CDD" id="cd06168">
    <property type="entry name" value="LSMD1"/>
    <property type="match status" value="1"/>
</dbReference>
<dbReference type="GO" id="GO:0031417">
    <property type="term" value="C:NatC complex"/>
    <property type="evidence" value="ECO:0007669"/>
    <property type="project" value="InterPro"/>
</dbReference>
<evidence type="ECO:0000313" key="4">
    <source>
        <dbReference type="Proteomes" id="UP000002009"/>
    </source>
</evidence>
<dbReference type="OrthoDB" id="368909at2759"/>
<dbReference type="Proteomes" id="UP000002009">
    <property type="component" value="Chromosome 7"/>
</dbReference>
<sequence length="157" mass="17666">MDLRYPETLKEYGKPGAKKDGDGGAEDGEEKEHPAIARVRCMMGREIRVKVVDGRVFVGRFECYDKQGNILMEDAMSTTLDDPEGTEPHTYRGMIIIQKQHRVETQLIVRDGECDPTAPDFDPYKELEEQELLYQAEAEAQADGGADPIDDHEPPVL</sequence>
<organism evidence="3 4">
    <name type="scientific">Micromonas commoda (strain RCC299 / NOUM17 / CCMP2709)</name>
    <name type="common">Picoplanktonic green alga</name>
    <dbReference type="NCBI Taxonomy" id="296587"/>
    <lineage>
        <taxon>Eukaryota</taxon>
        <taxon>Viridiplantae</taxon>
        <taxon>Chlorophyta</taxon>
        <taxon>Mamiellophyceae</taxon>
        <taxon>Mamiellales</taxon>
        <taxon>Mamiellaceae</taxon>
        <taxon>Micromonas</taxon>
    </lineage>
</organism>
<evidence type="ECO:0000256" key="1">
    <source>
        <dbReference type="SAM" id="MobiDB-lite"/>
    </source>
</evidence>
<dbReference type="AlphaFoldDB" id="C1E9T1"/>
<feature type="compositionally biased region" description="Low complexity" evidence="1">
    <location>
        <begin position="138"/>
        <end position="147"/>
    </location>
</feature>
<dbReference type="KEGG" id="mis:MICPUN_59829"/>
<evidence type="ECO:0000259" key="2">
    <source>
        <dbReference type="Pfam" id="PF01423"/>
    </source>
</evidence>
<feature type="region of interest" description="Disordered" evidence="1">
    <location>
        <begin position="1"/>
        <end position="31"/>
    </location>
</feature>
<dbReference type="InterPro" id="IPR001163">
    <property type="entry name" value="Sm_dom_euk/arc"/>
</dbReference>
<feature type="domain" description="Sm" evidence="2">
    <location>
        <begin position="42"/>
        <end position="88"/>
    </location>
</feature>
<reference evidence="3 4" key="1">
    <citation type="journal article" date="2009" name="Science">
        <title>Green evolution and dynamic adaptations revealed by genomes of the marine picoeukaryotes Micromonas.</title>
        <authorList>
            <person name="Worden A.Z."/>
            <person name="Lee J.H."/>
            <person name="Mock T."/>
            <person name="Rouze P."/>
            <person name="Simmons M.P."/>
            <person name="Aerts A.L."/>
            <person name="Allen A.E."/>
            <person name="Cuvelier M.L."/>
            <person name="Derelle E."/>
            <person name="Everett M.V."/>
            <person name="Foulon E."/>
            <person name="Grimwood J."/>
            <person name="Gundlach H."/>
            <person name="Henrissat B."/>
            <person name="Napoli C."/>
            <person name="McDonald S.M."/>
            <person name="Parker M.S."/>
            <person name="Rombauts S."/>
            <person name="Salamov A."/>
            <person name="Von Dassow P."/>
            <person name="Badger J.H."/>
            <person name="Coutinho P.M."/>
            <person name="Demir E."/>
            <person name="Dubchak I."/>
            <person name="Gentemann C."/>
            <person name="Eikrem W."/>
            <person name="Gready J.E."/>
            <person name="John U."/>
            <person name="Lanier W."/>
            <person name="Lindquist E.A."/>
            <person name="Lucas S."/>
            <person name="Mayer K.F."/>
            <person name="Moreau H."/>
            <person name="Not F."/>
            <person name="Otillar R."/>
            <person name="Panaud O."/>
            <person name="Pangilinan J."/>
            <person name="Paulsen I."/>
            <person name="Piegu B."/>
            <person name="Poliakov A."/>
            <person name="Robbens S."/>
            <person name="Schmutz J."/>
            <person name="Toulza E."/>
            <person name="Wyss T."/>
            <person name="Zelensky A."/>
            <person name="Zhou K."/>
            <person name="Armbrust E.V."/>
            <person name="Bhattacharya D."/>
            <person name="Goodenough U.W."/>
            <person name="Van de Peer Y."/>
            <person name="Grigoriev I.V."/>
        </authorList>
    </citation>
    <scope>NUCLEOTIDE SEQUENCE [LARGE SCALE GENOMIC DNA]</scope>
    <source>
        <strain evidence="4">RCC299 / NOUM17</strain>
    </source>
</reference>
<dbReference type="RefSeq" id="XP_002503473.1">
    <property type="nucleotide sequence ID" value="XM_002503427.1"/>
</dbReference>
<feature type="compositionally biased region" description="Basic and acidic residues" evidence="1">
    <location>
        <begin position="1"/>
        <end position="22"/>
    </location>
</feature>
<feature type="region of interest" description="Disordered" evidence="1">
    <location>
        <begin position="138"/>
        <end position="157"/>
    </location>
</feature>
<dbReference type="Pfam" id="PF01423">
    <property type="entry name" value="LSM"/>
    <property type="match status" value="1"/>
</dbReference>
<proteinExistence type="predicted"/>
<dbReference type="SUPFAM" id="SSF50182">
    <property type="entry name" value="Sm-like ribonucleoproteins"/>
    <property type="match status" value="1"/>
</dbReference>
<gene>
    <name evidence="3" type="ORF">MICPUN_59829</name>
</gene>
<name>C1E9T1_MICCC</name>
<dbReference type="InterPro" id="IPR010920">
    <property type="entry name" value="LSM_dom_sf"/>
</dbReference>
<dbReference type="InterPro" id="IPR034110">
    <property type="entry name" value="LSMD1_Sm"/>
</dbReference>
<protein>
    <recommendedName>
        <fullName evidence="2">Sm domain-containing protein</fullName>
    </recommendedName>
</protein>
<accession>C1E9T1</accession>